<dbReference type="EMBL" id="CP002452">
    <property type="protein sequence ID" value="ADV45840.1"/>
    <property type="molecule type" value="Genomic_DNA"/>
</dbReference>
<dbReference type="InterPro" id="IPR003313">
    <property type="entry name" value="AraC-bd"/>
</dbReference>
<dbReference type="GO" id="GO:0043565">
    <property type="term" value="F:sequence-specific DNA binding"/>
    <property type="evidence" value="ECO:0007669"/>
    <property type="project" value="InterPro"/>
</dbReference>
<dbReference type="Proteomes" id="UP000008633">
    <property type="component" value="Chromosome"/>
</dbReference>
<name>E6X137_NITSE</name>
<evidence type="ECO:0000313" key="6">
    <source>
        <dbReference type="Proteomes" id="UP000008633"/>
    </source>
</evidence>
<keyword evidence="2" id="KW-0238">DNA-binding</keyword>
<gene>
    <name evidence="5" type="ordered locus">Nitsa_0572</name>
</gene>
<dbReference type="InterPro" id="IPR037923">
    <property type="entry name" value="HTH-like"/>
</dbReference>
<dbReference type="STRING" id="749222.Nitsa_0572"/>
<dbReference type="GO" id="GO:0003700">
    <property type="term" value="F:DNA-binding transcription factor activity"/>
    <property type="evidence" value="ECO:0007669"/>
    <property type="project" value="InterPro"/>
</dbReference>
<proteinExistence type="predicted"/>
<dbReference type="InterPro" id="IPR009057">
    <property type="entry name" value="Homeodomain-like_sf"/>
</dbReference>
<dbReference type="SUPFAM" id="SSF51215">
    <property type="entry name" value="Regulatory protein AraC"/>
    <property type="match status" value="1"/>
</dbReference>
<dbReference type="OrthoDB" id="112032at2"/>
<feature type="domain" description="HTH araC/xylS-type" evidence="4">
    <location>
        <begin position="161"/>
        <end position="259"/>
    </location>
</feature>
<evidence type="ECO:0000313" key="5">
    <source>
        <dbReference type="EMBL" id="ADV45840.1"/>
    </source>
</evidence>
<keyword evidence="6" id="KW-1185">Reference proteome</keyword>
<keyword evidence="3" id="KW-0804">Transcription</keyword>
<organism evidence="5 6">
    <name type="scientific">Nitratifractor salsuginis (strain DSM 16511 / JCM 12458 / E9I37-1)</name>
    <dbReference type="NCBI Taxonomy" id="749222"/>
    <lineage>
        <taxon>Bacteria</taxon>
        <taxon>Pseudomonadati</taxon>
        <taxon>Campylobacterota</taxon>
        <taxon>Epsilonproteobacteria</taxon>
        <taxon>Campylobacterales</taxon>
        <taxon>Sulfurovaceae</taxon>
        <taxon>Nitratifractor</taxon>
    </lineage>
</organism>
<dbReference type="HOGENOM" id="CLU_000445_88_16_7"/>
<dbReference type="InterPro" id="IPR018060">
    <property type="entry name" value="HTH_AraC"/>
</dbReference>
<dbReference type="SUPFAM" id="SSF46689">
    <property type="entry name" value="Homeodomain-like"/>
    <property type="match status" value="2"/>
</dbReference>
<reference evidence="5 6" key="1">
    <citation type="journal article" date="2011" name="Stand. Genomic Sci.">
        <title>Complete genome sequence of Nitratifractor salsuginis type strain (E9I37-1).</title>
        <authorList>
            <person name="Anderson I."/>
            <person name="Sikorski J."/>
            <person name="Zeytun A."/>
            <person name="Nolan M."/>
            <person name="Lapidus A."/>
            <person name="Lucas S."/>
            <person name="Hammon N."/>
            <person name="Deshpande S."/>
            <person name="Cheng J.F."/>
            <person name="Tapia R."/>
            <person name="Han C."/>
            <person name="Goodwin L."/>
            <person name="Pitluck S."/>
            <person name="Liolios K."/>
            <person name="Pagani I."/>
            <person name="Ivanova N."/>
            <person name="Huntemann M."/>
            <person name="Mavromatis K."/>
            <person name="Ovchinikova G."/>
            <person name="Pati A."/>
            <person name="Chen A."/>
            <person name="Palaniappan K."/>
            <person name="Land M."/>
            <person name="Hauser L."/>
            <person name="Brambilla E.M."/>
            <person name="Ngatchou-Djao O.D."/>
            <person name="Rohde M."/>
            <person name="Tindall B.J."/>
            <person name="Goker M."/>
            <person name="Detter J.C."/>
            <person name="Woyke T."/>
            <person name="Bristow J."/>
            <person name="Eisen J.A."/>
            <person name="Markowitz V."/>
            <person name="Hugenholtz P."/>
            <person name="Klenk H.P."/>
            <person name="Kyrpides N.C."/>
        </authorList>
    </citation>
    <scope>NUCLEOTIDE SEQUENCE [LARGE SCALE GENOMIC DNA]</scope>
    <source>
        <strain evidence="6">DSM 16511 / JCM 12458 / E9I37-1</strain>
    </source>
</reference>
<sequence length="259" mass="29186">MAATQLKKGVLAVAGEFKDAGMIPHFHEAYSIGIFYAGEYRYRSGTRTAILRPGELRIVSPYELHETFSGTWNYLHFDIDAPLIKTLAEEIAQKELSFAPKLRPLHKDPALTAAGKRLYASLKGEALELEEAFDAFGSLLLQRSFDAQACRNLLYDRTQLGRALDYLFAHWDQSDLSVDEIAEAAGLSTYYFVRSFGKAFGTTPHRFLLSLRAERAKKMIAEEKIPPARIAFACGFSDQSHMIRIFRKFFGYTPGSLRV</sequence>
<evidence type="ECO:0000256" key="2">
    <source>
        <dbReference type="ARBA" id="ARBA00023125"/>
    </source>
</evidence>
<accession>E6X137</accession>
<reference evidence="6" key="2">
    <citation type="submission" date="2011-01" db="EMBL/GenBank/DDBJ databases">
        <title>The complete genome of Nitratifractor salsuginis DSM 16511.</title>
        <authorList>
            <consortium name="US DOE Joint Genome Institute (JGI-PGF)"/>
            <person name="Lucas S."/>
            <person name="Copeland A."/>
            <person name="Lapidus A."/>
            <person name="Bruce D."/>
            <person name="Goodwin L."/>
            <person name="Pitluck S."/>
            <person name="Kyrpides N."/>
            <person name="Mavromatis K."/>
            <person name="Ivanova N."/>
            <person name="Mikhailova N."/>
            <person name="Zeytun A."/>
            <person name="Detter J.C."/>
            <person name="Tapia R."/>
            <person name="Han C."/>
            <person name="Land M."/>
            <person name="Hauser L."/>
            <person name="Markowitz V."/>
            <person name="Cheng J.-F."/>
            <person name="Hugenholtz P."/>
            <person name="Woyke T."/>
            <person name="Wu D."/>
            <person name="Tindall B."/>
            <person name="Schuetze A."/>
            <person name="Brambilla E."/>
            <person name="Klenk H.-P."/>
            <person name="Eisen J.A."/>
        </authorList>
    </citation>
    <scope>NUCLEOTIDE SEQUENCE [LARGE SCALE GENOMIC DNA]</scope>
    <source>
        <strain evidence="6">DSM 16511 / JCM 12458 / E9I37-1</strain>
    </source>
</reference>
<dbReference type="eggNOG" id="COG4977">
    <property type="taxonomic scope" value="Bacteria"/>
</dbReference>
<dbReference type="KEGG" id="nsa:Nitsa_0572"/>
<dbReference type="Pfam" id="PF02311">
    <property type="entry name" value="AraC_binding"/>
    <property type="match status" value="1"/>
</dbReference>
<dbReference type="InterPro" id="IPR050204">
    <property type="entry name" value="AraC_XylS_family_regulators"/>
</dbReference>
<protein>
    <submittedName>
        <fullName evidence="5">Transcriptional regulator, AraC family</fullName>
    </submittedName>
</protein>
<dbReference type="PANTHER" id="PTHR46796">
    <property type="entry name" value="HTH-TYPE TRANSCRIPTIONAL ACTIVATOR RHAS-RELATED"/>
    <property type="match status" value="1"/>
</dbReference>
<evidence type="ECO:0000259" key="4">
    <source>
        <dbReference type="PROSITE" id="PS01124"/>
    </source>
</evidence>
<dbReference type="AlphaFoldDB" id="E6X137"/>
<dbReference type="RefSeq" id="WP_013553536.1">
    <property type="nucleotide sequence ID" value="NC_014935.1"/>
</dbReference>
<dbReference type="Pfam" id="PF12833">
    <property type="entry name" value="HTH_18"/>
    <property type="match status" value="1"/>
</dbReference>
<evidence type="ECO:0000256" key="1">
    <source>
        <dbReference type="ARBA" id="ARBA00023015"/>
    </source>
</evidence>
<dbReference type="Gene3D" id="1.10.10.60">
    <property type="entry name" value="Homeodomain-like"/>
    <property type="match status" value="2"/>
</dbReference>
<evidence type="ECO:0000256" key="3">
    <source>
        <dbReference type="ARBA" id="ARBA00023163"/>
    </source>
</evidence>
<dbReference type="SMART" id="SM00342">
    <property type="entry name" value="HTH_ARAC"/>
    <property type="match status" value="1"/>
</dbReference>
<keyword evidence="1" id="KW-0805">Transcription regulation</keyword>
<dbReference type="PROSITE" id="PS01124">
    <property type="entry name" value="HTH_ARAC_FAMILY_2"/>
    <property type="match status" value="1"/>
</dbReference>